<evidence type="ECO:0000256" key="3">
    <source>
        <dbReference type="ARBA" id="ARBA00022833"/>
    </source>
</evidence>
<comment type="similarity">
    <text evidence="1">Belongs to the Gfa family.</text>
</comment>
<dbReference type="InterPro" id="IPR006913">
    <property type="entry name" value="CENP-V/GFA"/>
</dbReference>
<keyword evidence="3" id="KW-0862">Zinc</keyword>
<evidence type="ECO:0000313" key="7">
    <source>
        <dbReference type="EMBL" id="KAJ9604011.1"/>
    </source>
</evidence>
<evidence type="ECO:0000256" key="2">
    <source>
        <dbReference type="ARBA" id="ARBA00022723"/>
    </source>
</evidence>
<proteinExistence type="inferred from homology"/>
<accession>A0AA39CD87</accession>
<dbReference type="Proteomes" id="UP001172673">
    <property type="component" value="Unassembled WGS sequence"/>
</dbReference>
<keyword evidence="8" id="KW-1185">Reference proteome</keyword>
<evidence type="ECO:0000256" key="5">
    <source>
        <dbReference type="SAM" id="MobiDB-lite"/>
    </source>
</evidence>
<reference evidence="7" key="1">
    <citation type="submission" date="2022-10" db="EMBL/GenBank/DDBJ databases">
        <title>Culturing micro-colonial fungi from biological soil crusts in the Mojave desert and describing Neophaeococcomyces mojavensis, and introducing the new genera and species Taxawa tesnikishii.</title>
        <authorList>
            <person name="Kurbessoian T."/>
            <person name="Stajich J.E."/>
        </authorList>
    </citation>
    <scope>NUCLEOTIDE SEQUENCE</scope>
    <source>
        <strain evidence="7">TK_41</strain>
    </source>
</reference>
<comment type="caution">
    <text evidence="7">The sequence shown here is derived from an EMBL/GenBank/DDBJ whole genome shotgun (WGS) entry which is preliminary data.</text>
</comment>
<keyword evidence="2" id="KW-0479">Metal-binding</keyword>
<name>A0AA39CD87_9EURO</name>
<dbReference type="GO" id="GO:0016846">
    <property type="term" value="F:carbon-sulfur lyase activity"/>
    <property type="evidence" value="ECO:0007669"/>
    <property type="project" value="InterPro"/>
</dbReference>
<sequence length="151" mass="16301">MPTGSCYCGNLRIEYTGEPITTALCHCSNCKNYTGSTYSLNYLIPSENFKIISGTPKEISKIADSGKSITNCFCPDCGTMMFRYGDTFGGKDGAKVLQAGVLDDEGVVDNTGLVDELFVGRRAGFQREASGVRQNEGMPQQPRKEGKNDSG</sequence>
<dbReference type="Gene3D" id="3.90.1590.10">
    <property type="entry name" value="glutathione-dependent formaldehyde- activating enzyme (gfa)"/>
    <property type="match status" value="1"/>
</dbReference>
<dbReference type="SUPFAM" id="SSF51316">
    <property type="entry name" value="Mss4-like"/>
    <property type="match status" value="1"/>
</dbReference>
<organism evidence="7 8">
    <name type="scientific">Cladophialophora chaetospira</name>
    <dbReference type="NCBI Taxonomy" id="386627"/>
    <lineage>
        <taxon>Eukaryota</taxon>
        <taxon>Fungi</taxon>
        <taxon>Dikarya</taxon>
        <taxon>Ascomycota</taxon>
        <taxon>Pezizomycotina</taxon>
        <taxon>Eurotiomycetes</taxon>
        <taxon>Chaetothyriomycetidae</taxon>
        <taxon>Chaetothyriales</taxon>
        <taxon>Herpotrichiellaceae</taxon>
        <taxon>Cladophialophora</taxon>
    </lineage>
</organism>
<evidence type="ECO:0000256" key="1">
    <source>
        <dbReference type="ARBA" id="ARBA00005495"/>
    </source>
</evidence>
<dbReference type="EMBL" id="JAPDRK010000020">
    <property type="protein sequence ID" value="KAJ9604011.1"/>
    <property type="molecule type" value="Genomic_DNA"/>
</dbReference>
<dbReference type="PANTHER" id="PTHR33337">
    <property type="entry name" value="GFA DOMAIN-CONTAINING PROTEIN"/>
    <property type="match status" value="1"/>
</dbReference>
<feature type="domain" description="CENP-V/GFA" evidence="6">
    <location>
        <begin position="2"/>
        <end position="115"/>
    </location>
</feature>
<evidence type="ECO:0000313" key="8">
    <source>
        <dbReference type="Proteomes" id="UP001172673"/>
    </source>
</evidence>
<evidence type="ECO:0000259" key="6">
    <source>
        <dbReference type="PROSITE" id="PS51891"/>
    </source>
</evidence>
<gene>
    <name evidence="7" type="ORF">H2200_011533</name>
</gene>
<dbReference type="AlphaFoldDB" id="A0AA39CD87"/>
<feature type="region of interest" description="Disordered" evidence="5">
    <location>
        <begin position="128"/>
        <end position="151"/>
    </location>
</feature>
<dbReference type="PROSITE" id="PS51891">
    <property type="entry name" value="CENP_V_GFA"/>
    <property type="match status" value="1"/>
</dbReference>
<keyword evidence="4" id="KW-0456">Lyase</keyword>
<dbReference type="PANTHER" id="PTHR33337:SF30">
    <property type="entry name" value="DUF636 DOMAIN PROTEIN (AFU_ORTHOLOGUE AFUA_1G03180)"/>
    <property type="match status" value="1"/>
</dbReference>
<dbReference type="Pfam" id="PF04828">
    <property type="entry name" value="GFA"/>
    <property type="match status" value="1"/>
</dbReference>
<dbReference type="GO" id="GO:0046872">
    <property type="term" value="F:metal ion binding"/>
    <property type="evidence" value="ECO:0007669"/>
    <property type="project" value="UniProtKB-KW"/>
</dbReference>
<evidence type="ECO:0000256" key="4">
    <source>
        <dbReference type="ARBA" id="ARBA00023239"/>
    </source>
</evidence>
<protein>
    <recommendedName>
        <fullName evidence="6">CENP-V/GFA domain-containing protein</fullName>
    </recommendedName>
</protein>
<feature type="compositionally biased region" description="Basic and acidic residues" evidence="5">
    <location>
        <begin position="142"/>
        <end position="151"/>
    </location>
</feature>
<dbReference type="InterPro" id="IPR011057">
    <property type="entry name" value="Mss4-like_sf"/>
</dbReference>